<comment type="caution">
    <text evidence="2">The sequence shown here is derived from an EMBL/GenBank/DDBJ whole genome shotgun (WGS) entry which is preliminary data.</text>
</comment>
<feature type="signal peptide" evidence="1">
    <location>
        <begin position="1"/>
        <end position="33"/>
    </location>
</feature>
<accession>A0ABX5GSY1</accession>
<feature type="chain" id="PRO_5045579900" description="Leucine-rich repeat domain-containing protein" evidence="1">
    <location>
        <begin position="34"/>
        <end position="154"/>
    </location>
</feature>
<name>A0ABX5GSY1_9GAMM</name>
<evidence type="ECO:0000313" key="3">
    <source>
        <dbReference type="Proteomes" id="UP000241190"/>
    </source>
</evidence>
<dbReference type="EMBL" id="PYOP01000012">
    <property type="protein sequence ID" value="PSW96648.1"/>
    <property type="molecule type" value="Genomic_DNA"/>
</dbReference>
<keyword evidence="3" id="KW-1185">Reference proteome</keyword>
<dbReference type="InterPro" id="IPR026906">
    <property type="entry name" value="LRR_5"/>
</dbReference>
<evidence type="ECO:0000313" key="2">
    <source>
        <dbReference type="EMBL" id="PSW96648.1"/>
    </source>
</evidence>
<dbReference type="Gene3D" id="3.80.10.10">
    <property type="entry name" value="Ribonuclease Inhibitor"/>
    <property type="match status" value="1"/>
</dbReference>
<keyword evidence="1" id="KW-0732">Signal</keyword>
<proteinExistence type="predicted"/>
<evidence type="ECO:0008006" key="4">
    <source>
        <dbReference type="Google" id="ProtNLM"/>
    </source>
</evidence>
<dbReference type="InterPro" id="IPR032675">
    <property type="entry name" value="LRR_dom_sf"/>
</dbReference>
<sequence length="154" mass="17218">MYDVRFPFLRNMKILRNSCLVTSLFFISIQANAGTDGFVYAKNADGSEDKSKIINYVGKQKSVIIPNHVIIIDKEAFASKALTSITIPNSVTEIRCLAFYQNELTDVIIPNSVTEIRYGAFYTNYLSAVTIPNSVIEIGDYAFDNVVKKNNADE</sequence>
<evidence type="ECO:0000256" key="1">
    <source>
        <dbReference type="SAM" id="SignalP"/>
    </source>
</evidence>
<dbReference type="Pfam" id="PF13306">
    <property type="entry name" value="LRR_5"/>
    <property type="match status" value="1"/>
</dbReference>
<dbReference type="Proteomes" id="UP000241190">
    <property type="component" value="Unassembled WGS sequence"/>
</dbReference>
<organism evidence="2 3">
    <name type="scientific">Photobacterium iliopiscarium</name>
    <dbReference type="NCBI Taxonomy" id="56192"/>
    <lineage>
        <taxon>Bacteria</taxon>
        <taxon>Pseudomonadati</taxon>
        <taxon>Pseudomonadota</taxon>
        <taxon>Gammaproteobacteria</taxon>
        <taxon>Vibrionales</taxon>
        <taxon>Vibrionaceae</taxon>
        <taxon>Photobacterium</taxon>
    </lineage>
</organism>
<reference evidence="2 3" key="1">
    <citation type="submission" date="2018-03" db="EMBL/GenBank/DDBJ databases">
        <title>Whole genome sequencing of Histamine producing bacteria.</title>
        <authorList>
            <person name="Butler K."/>
        </authorList>
    </citation>
    <scope>NUCLEOTIDE SEQUENCE [LARGE SCALE GENOMIC DNA]</scope>
    <source>
        <strain evidence="2 3">ATCC 51761</strain>
    </source>
</reference>
<protein>
    <recommendedName>
        <fullName evidence="4">Leucine-rich repeat domain-containing protein</fullName>
    </recommendedName>
</protein>
<gene>
    <name evidence="2" type="ORF">C9J52_09475</name>
</gene>